<dbReference type="InterPro" id="IPR004453">
    <property type="entry name" value="QueG"/>
</dbReference>
<dbReference type="Gene3D" id="3.30.70.20">
    <property type="match status" value="1"/>
</dbReference>
<dbReference type="InterPro" id="IPR013542">
    <property type="entry name" value="QueG_DUF1730"/>
</dbReference>
<keyword evidence="5" id="KW-0671">Queuosine biosynthesis</keyword>
<keyword evidence="3" id="KW-0819">tRNA processing</keyword>
<dbReference type="AlphaFoldDB" id="A0A4R9K929"/>
<gene>
    <name evidence="10" type="primary">queG</name>
    <name evidence="10" type="ORF">EHQ58_03155</name>
</gene>
<reference evidence="10" key="1">
    <citation type="journal article" date="2019" name="PLoS Negl. Trop. Dis.">
        <title>Revisiting the worldwide diversity of Leptospira species in the environment.</title>
        <authorList>
            <person name="Vincent A.T."/>
            <person name="Schiettekatte O."/>
            <person name="Bourhy P."/>
            <person name="Veyrier F.J."/>
            <person name="Picardeau M."/>
        </authorList>
    </citation>
    <scope>NUCLEOTIDE SEQUENCE [LARGE SCALE GENOMIC DNA]</scope>
    <source>
        <strain evidence="10">201702476</strain>
    </source>
</reference>
<evidence type="ECO:0000256" key="8">
    <source>
        <dbReference type="ARBA" id="ARBA00023014"/>
    </source>
</evidence>
<dbReference type="PROSITE" id="PS00198">
    <property type="entry name" value="4FE4S_FER_1"/>
    <property type="match status" value="1"/>
</dbReference>
<keyword evidence="1" id="KW-0004">4Fe-4S</keyword>
<dbReference type="GO" id="GO:0008616">
    <property type="term" value="P:tRNA queuosine(34) biosynthetic process"/>
    <property type="evidence" value="ECO:0007669"/>
    <property type="project" value="UniProtKB-KW"/>
</dbReference>
<keyword evidence="6 10" id="KW-0560">Oxidoreductase</keyword>
<dbReference type="GO" id="GO:0052693">
    <property type="term" value="F:epoxyqueuosine reductase activity"/>
    <property type="evidence" value="ECO:0007669"/>
    <property type="project" value="UniProtKB-EC"/>
</dbReference>
<dbReference type="EMBL" id="RQGD01000010">
    <property type="protein sequence ID" value="TGL62217.1"/>
    <property type="molecule type" value="Genomic_DNA"/>
</dbReference>
<evidence type="ECO:0000313" key="11">
    <source>
        <dbReference type="Proteomes" id="UP000297693"/>
    </source>
</evidence>
<dbReference type="GO" id="GO:0046872">
    <property type="term" value="F:metal ion binding"/>
    <property type="evidence" value="ECO:0007669"/>
    <property type="project" value="UniProtKB-KW"/>
</dbReference>
<evidence type="ECO:0000256" key="2">
    <source>
        <dbReference type="ARBA" id="ARBA00022490"/>
    </source>
</evidence>
<name>A0A4R9K929_9LEPT</name>
<evidence type="ECO:0000256" key="3">
    <source>
        <dbReference type="ARBA" id="ARBA00022694"/>
    </source>
</evidence>
<dbReference type="GO" id="GO:0051539">
    <property type="term" value="F:4 iron, 4 sulfur cluster binding"/>
    <property type="evidence" value="ECO:0007669"/>
    <property type="project" value="UniProtKB-KW"/>
</dbReference>
<evidence type="ECO:0000256" key="5">
    <source>
        <dbReference type="ARBA" id="ARBA00022785"/>
    </source>
</evidence>
<evidence type="ECO:0000313" key="10">
    <source>
        <dbReference type="EMBL" id="TGL62217.1"/>
    </source>
</evidence>
<evidence type="ECO:0000259" key="9">
    <source>
        <dbReference type="PROSITE" id="PS51379"/>
    </source>
</evidence>
<dbReference type="Proteomes" id="UP000297693">
    <property type="component" value="Unassembled WGS sequence"/>
</dbReference>
<dbReference type="NCBIfam" id="TIGR00276">
    <property type="entry name" value="tRNA epoxyqueuosine(34) reductase QueG"/>
    <property type="match status" value="1"/>
</dbReference>
<dbReference type="Pfam" id="PF08331">
    <property type="entry name" value="QueG_DUF1730"/>
    <property type="match status" value="1"/>
</dbReference>
<evidence type="ECO:0000256" key="4">
    <source>
        <dbReference type="ARBA" id="ARBA00022723"/>
    </source>
</evidence>
<dbReference type="PANTHER" id="PTHR30002:SF4">
    <property type="entry name" value="EPOXYQUEUOSINE REDUCTASE"/>
    <property type="match status" value="1"/>
</dbReference>
<comment type="caution">
    <text evidence="10">The sequence shown here is derived from an EMBL/GenBank/DDBJ whole genome shotgun (WGS) entry which is preliminary data.</text>
</comment>
<keyword evidence="8" id="KW-0411">Iron-sulfur</keyword>
<keyword evidence="7" id="KW-0408">Iron</keyword>
<dbReference type="Pfam" id="PF13484">
    <property type="entry name" value="Fer4_16"/>
    <property type="match status" value="1"/>
</dbReference>
<dbReference type="PROSITE" id="PS51379">
    <property type="entry name" value="4FE4S_FER_2"/>
    <property type="match status" value="1"/>
</dbReference>
<dbReference type="PANTHER" id="PTHR30002">
    <property type="entry name" value="EPOXYQUEUOSINE REDUCTASE"/>
    <property type="match status" value="1"/>
</dbReference>
<keyword evidence="11" id="KW-1185">Reference proteome</keyword>
<dbReference type="EC" id="1.17.99.6" evidence="10"/>
<accession>A0A4R9K929</accession>
<keyword evidence="2" id="KW-0963">Cytoplasm</keyword>
<organism evidence="10 11">
    <name type="scientific">Leptospira ognonensis</name>
    <dbReference type="NCBI Taxonomy" id="2484945"/>
    <lineage>
        <taxon>Bacteria</taxon>
        <taxon>Pseudomonadati</taxon>
        <taxon>Spirochaetota</taxon>
        <taxon>Spirochaetia</taxon>
        <taxon>Leptospirales</taxon>
        <taxon>Leptospiraceae</taxon>
        <taxon>Leptospira</taxon>
    </lineage>
</organism>
<proteinExistence type="predicted"/>
<feature type="domain" description="4Fe-4S ferredoxin-type" evidence="9">
    <location>
        <begin position="179"/>
        <end position="209"/>
    </location>
</feature>
<dbReference type="InterPro" id="IPR017900">
    <property type="entry name" value="4Fe4S_Fe_S_CS"/>
</dbReference>
<dbReference type="OrthoDB" id="9784571at2"/>
<protein>
    <submittedName>
        <fullName evidence="10">tRNA epoxyqueuosine(34) reductase QueG</fullName>
        <ecNumber evidence="10">1.17.99.6</ecNumber>
    </submittedName>
</protein>
<dbReference type="RefSeq" id="WP_135621901.1">
    <property type="nucleotide sequence ID" value="NZ_RQGD01000010.1"/>
</dbReference>
<keyword evidence="4" id="KW-0479">Metal-binding</keyword>
<evidence type="ECO:0000256" key="7">
    <source>
        <dbReference type="ARBA" id="ARBA00023004"/>
    </source>
</evidence>
<evidence type="ECO:0000256" key="6">
    <source>
        <dbReference type="ARBA" id="ARBA00023002"/>
    </source>
</evidence>
<sequence>MDAFQPEIIKQLCIDSGFDLVGFAKPILPDFHREYLLSWVRDQKFGKMTWFPKEQSMEIRTDFRHLGFKPASMICLGMVYRSEWGESTLETLDSKVSRYALGEDYHEVLRKKAEPILRYLRQAFPKNYFRQSVDTLPIMEKVFAVKAGIGWMGKNTNVIHSELGSYFFISTILTDCPWLVVEPVPTDHCGSCTSCLDACPTGALTAPYQLDASLCISHHTIEDRDPIFETGVELFGWQYGCDICQEVCPWNQTKAKRNQIETKSQELLPKGIFAKVSGSLDLEMSEEDFRHHFKQTSIYRIGVDAWNRNVKKLREKRGDQSIKEAK</sequence>
<dbReference type="SUPFAM" id="SSF46548">
    <property type="entry name" value="alpha-helical ferredoxin"/>
    <property type="match status" value="1"/>
</dbReference>
<dbReference type="InterPro" id="IPR017896">
    <property type="entry name" value="4Fe4S_Fe-S-bd"/>
</dbReference>
<evidence type="ECO:0000256" key="1">
    <source>
        <dbReference type="ARBA" id="ARBA00022485"/>
    </source>
</evidence>